<dbReference type="GO" id="GO:0005737">
    <property type="term" value="C:cytoplasm"/>
    <property type="evidence" value="ECO:0007669"/>
    <property type="project" value="UniProtKB-SubCell"/>
</dbReference>
<dbReference type="SUPFAM" id="SSF52540">
    <property type="entry name" value="P-loop containing nucleoside triphosphate hydrolases"/>
    <property type="match status" value="1"/>
</dbReference>
<dbReference type="NCBIfam" id="TIGR01359">
    <property type="entry name" value="UMP_CMP_kin_fam"/>
    <property type="match status" value="1"/>
</dbReference>
<evidence type="ECO:0000256" key="1">
    <source>
        <dbReference type="ARBA" id="ARBA00022490"/>
    </source>
</evidence>
<feature type="binding site" evidence="11">
    <location>
        <begin position="1918"/>
        <end position="1921"/>
    </location>
    <ligand>
        <name>a ribonucleoside 5'-phosphate</name>
        <dbReference type="ChEBI" id="CHEBI:58043"/>
    </ligand>
</feature>
<feature type="region of interest" description="NMPbind" evidence="11">
    <location>
        <begin position="1857"/>
        <end position="1887"/>
    </location>
</feature>
<evidence type="ECO:0000313" key="16">
    <source>
        <dbReference type="Proteomes" id="UP000566819"/>
    </source>
</evidence>
<comment type="similarity">
    <text evidence="11">Belongs to the adenylate kinase family. UMP-CMP kinase subfamily.</text>
</comment>
<dbReference type="GO" id="GO:0036503">
    <property type="term" value="P:ERAD pathway"/>
    <property type="evidence" value="ECO:0007669"/>
    <property type="project" value="TreeGrafter"/>
</dbReference>
<evidence type="ECO:0000256" key="11">
    <source>
        <dbReference type="HAMAP-Rule" id="MF_03172"/>
    </source>
</evidence>
<feature type="domain" description="Proteasome adapter and scaffold protein ECM29 HEAT-repeat" evidence="14">
    <location>
        <begin position="1226"/>
        <end position="1387"/>
    </location>
</feature>
<evidence type="ECO:0000256" key="6">
    <source>
        <dbReference type="ARBA" id="ARBA00022840"/>
    </source>
</evidence>
<feature type="region of interest" description="Disordered" evidence="12">
    <location>
        <begin position="1754"/>
        <end position="1775"/>
    </location>
</feature>
<dbReference type="EC" id="2.7.4.14" evidence="11"/>
<dbReference type="GO" id="GO:0000502">
    <property type="term" value="C:proteasome complex"/>
    <property type="evidence" value="ECO:0007669"/>
    <property type="project" value="UniProtKB-KW"/>
</dbReference>
<feature type="domain" description="Proteasome component Ecm29 N-terminal" evidence="13">
    <location>
        <begin position="52"/>
        <end position="456"/>
    </location>
</feature>
<dbReference type="SUPFAM" id="SSF48371">
    <property type="entry name" value="ARM repeat"/>
    <property type="match status" value="2"/>
</dbReference>
<feature type="binding site" evidence="11">
    <location>
        <position position="1956"/>
    </location>
    <ligand>
        <name>ATP</name>
        <dbReference type="ChEBI" id="CHEBI:30616"/>
    </ligand>
</feature>
<dbReference type="PANTHER" id="PTHR23346">
    <property type="entry name" value="TRANSLATIONAL ACTIVATOR GCN1-RELATED"/>
    <property type="match status" value="1"/>
</dbReference>
<feature type="binding site" evidence="11">
    <location>
        <position position="2001"/>
    </location>
    <ligand>
        <name>ATP</name>
        <dbReference type="ChEBI" id="CHEBI:30616"/>
    </ligand>
</feature>
<comment type="function">
    <text evidence="11">Catalyzes the phosphorylation of pyrimidine nucleoside monophosphates at the expense of ATP. Plays an important role in de novo pyrimidine nucleotide biosynthesis. Has preference for UMP and dUMP as phosphate acceptors, but can also use CMP, dCMP and AMP.</text>
</comment>
<dbReference type="PRINTS" id="PR00094">
    <property type="entry name" value="ADENYLTKNASE"/>
</dbReference>
<dbReference type="GO" id="GO:0060090">
    <property type="term" value="F:molecular adaptor activity"/>
    <property type="evidence" value="ECO:0007669"/>
    <property type="project" value="InterPro"/>
</dbReference>
<feature type="binding site" evidence="11">
    <location>
        <position position="1863"/>
    </location>
    <ligand>
        <name>a ribonucleoside 5'-phosphate</name>
        <dbReference type="ChEBI" id="CHEBI:58043"/>
    </ligand>
</feature>
<sequence>MSSTEARELELCGKVEMRIALAKDDKLEPMLKTYLPPLLLKLASEHVAVRNKEQMGLLPTILHGLAKDAGKPTCATIFNLFLRLLPRLKIPLRGSKEDNELRQQLGLDEHTEDAKFVSNWFSKLILLTVVRSTASGITCPGLTVQEYEFLTLNGKQETWDPNSEEGLNLTQTKIGVLAFLASGAFTDEERFLAALFASGDTNSRISGAGDDMLKRSAISLEESEMVGNLLSLYFTLKPALQTRLLLLLSKSTTSTTFPRQIVKIVQQAIQPDDNTNLPAKGLETVKFRNALFNYMNWLSRVASVTDLAKVAPPLVGFLRNYIEDQGWPIPHDRSQDAASLRALAYETMGSLAKTTPEIALCKDLSLVRWLFRSLTEEGSSETIFVSIEGALSSLLNVFAPPLDPALGNELRLLLLKYMTLQEGDGVVRSARFSTVRWANRCLNYDDILGRWINILALGGRTDERSDVLEEGKKGLDPYWYRLLNSSTKSSECPLPNWTEMVNAFFTGQSIIENSTAANSMKSGMEIDGVSVFGNFAGSKINAFAPAVSYCRRMLLLAAMEKSEIPFNIDADWERQLDVLFRSDKQSRKFMRHFIGNLDENALHTYLTAALEGMLRNDGNGLEGCGKCFVEIASLAPSKTISQLTGRSIELLLSVKSNNVATREIAAQAFGILASHPKASNDSVQQQIESLLLEIKPWSSAIGADSNKVHGSILALGNLLSRASYYSRIDTINSAILEAAIQLLLEIAVGAKDNSTKDAIFYAIGQISASGVLTVSQIDKSSIKSANLIDLLTIEAKKGNEKAISMLGRLSLVFDEDSETGPFSSLLANLYGLYELKQAEIHFAIGEALSCVAACWESDVLLLSLDVDCNYHGKLKRPSIVESLLEKLLQDCKTTKPSLKKASGIWLFCLIQYGGHLEELQSKLRECQAAFMGLLSARDELVQETASRGLSLVYEQGDEALREKLVKDLVASFTGTSTQLKVDEETELFEPGALPTGEGKSVTSYKDIISLANEVGDQSLVYKFMSLAANVATWSTRAAFGRFGLSNILSESEVDPKLYPKLYRYRFDPNPNVQRSMNDIWNALVKDSSATINTYFDEILADLLTSILGKEWRTRQASCAAIADLIQGREFEKYEKYLHDIWQVAFKVLDDIKLSVREAALPLSMALTGILVRQVEAGSSSKTAHSMLKEVMPFLLSEQGMESSAKEVRIFATLTVLKLIKSGGKALLPFVPNLVEDLIGLLSTLEGEGIDYLYLRAAEYNLTQEKIDNVRTTAVSQSPIMEAIERCLDILDKSSMKEVVPRLENAMKTSIGMPSKIGCSGVLVSLATRHSFIFRPHADVFLKLLEKAVLDRNNAVSAGYARSAGYLARLASDDALLRLSDYSNKLYFEAEDEARRQVAADIVYAVSKFATDRFNAMAATFLPFVFFAKHDFDEHVKERFEKTWSENVGGSRAVLLYSREINELAIQRLESPKWTIKHTAALTIADVVTSSGSEISGSNAAAIWPALEKALALKTFDGKEIVLKGFVKFTKVGKSLWEQEPSIAAQMKKIAIREAKRNNDSYRPHAFASLGEYAELRTDIDMFSDVYNIISPLLEEAIGEDKMDTDEEHKVGKSEDLLITNGLTALYQAVNIKHLGPPPLQHLPDLLEISKKVLLSTVVNVASRTVFYERSKILFDGLRKRTHAQGSNRYELALEYFTLLDIPSGSGTELMRTKKGEAAEMIVQALVGGVFGMFQDGRDNLKDKMKEMILEGRNAERSPTRRTYATGESGPNPKPGQSPFKIWPFVAITLAGSGAYALMVKSRADMAQSNEQIAAPKKDTPTFSPSKVTVLFVLGGPGAGKGTQCANLVRDYNFTHLSAGDLLRAEQNREGSEFGILIKEYIRDGKIVPMEVTVQLLENAMNETVEKDKDGKGKFLIDGFPRKMDQALKFEETVCPSKFVLFFDCPEEEMQRRLLERGKTSGRSDDNAESIKKRFKTFVETSMPVVDYFDGQGRVVKVVATKTPEQVYRETREKLEARLGKNF</sequence>
<evidence type="ECO:0000256" key="4">
    <source>
        <dbReference type="ARBA" id="ARBA00022741"/>
    </source>
</evidence>
<dbReference type="Gene3D" id="3.40.50.300">
    <property type="entry name" value="P-loop containing nucleotide triphosphate hydrolases"/>
    <property type="match status" value="1"/>
</dbReference>
<reference evidence="15 16" key="1">
    <citation type="submission" date="2020-03" db="EMBL/GenBank/DDBJ databases">
        <title>Draft Genome Sequence of Cudoniella acicularis.</title>
        <authorList>
            <person name="Buettner E."/>
            <person name="Kellner H."/>
        </authorList>
    </citation>
    <scope>NUCLEOTIDE SEQUENCE [LARGE SCALE GENOMIC DNA]</scope>
    <source>
        <strain evidence="15 16">DSM 108380</strain>
    </source>
</reference>
<keyword evidence="16" id="KW-1185">Reference proteome</keyword>
<feature type="binding site" evidence="11">
    <location>
        <begin position="1885"/>
        <end position="1887"/>
    </location>
    <ligand>
        <name>a ribonucleoside 5'-phosphate</name>
        <dbReference type="ChEBI" id="CHEBI:58043"/>
    </ligand>
</feature>
<keyword evidence="5 11" id="KW-0418">Kinase</keyword>
<dbReference type="InterPro" id="IPR011989">
    <property type="entry name" value="ARM-like"/>
</dbReference>
<protein>
    <recommendedName>
        <fullName evidence="11">Uridylate kinase</fullName>
        <shortName evidence="11">UK</shortName>
        <ecNumber evidence="11">2.7.4.14</ecNumber>
    </recommendedName>
    <alternativeName>
        <fullName evidence="11">ATP:UMP phosphotransferase</fullName>
    </alternativeName>
    <alternativeName>
        <fullName evidence="11">Deoxycytidylate kinase</fullName>
        <shortName evidence="11">CK</shortName>
        <shortName evidence="11">dCMP kinase</shortName>
    </alternativeName>
    <alternativeName>
        <fullName evidence="11">Uridine monophosphate kinase</fullName>
        <shortName evidence="11">UMP kinase</shortName>
        <shortName evidence="11">UMPK</shortName>
    </alternativeName>
</protein>
<comment type="domain">
    <text evidence="11">Consists of three domains, a large central CORE domain and two small peripheral domains, NMPbind and LID, which undergo movements during catalysis. The LID domain closes over the site of phosphoryl transfer upon ATP binding. Assembling and dissambling the active center during each catalytic cycle provides an effective means to prevent ATP hydrolysis.</text>
</comment>
<dbReference type="InterPro" id="IPR027417">
    <property type="entry name" value="P-loop_NTPase"/>
</dbReference>
<keyword evidence="9 11" id="KW-0539">Nucleus</keyword>
<dbReference type="EMBL" id="JAAMPI010000236">
    <property type="protein sequence ID" value="KAF4633726.1"/>
    <property type="molecule type" value="Genomic_DNA"/>
</dbReference>
<dbReference type="HAMAP" id="MF_00235">
    <property type="entry name" value="Adenylate_kinase_Adk"/>
    <property type="match status" value="1"/>
</dbReference>
<evidence type="ECO:0000259" key="13">
    <source>
        <dbReference type="Pfam" id="PF13001"/>
    </source>
</evidence>
<name>A0A8H4RRJ2_9HELO</name>
<proteinExistence type="inferred from homology"/>
<evidence type="ECO:0000256" key="3">
    <source>
        <dbReference type="ARBA" id="ARBA00022737"/>
    </source>
</evidence>
<keyword evidence="8 11" id="KW-0665">Pyrimidine biosynthesis</keyword>
<comment type="subunit">
    <text evidence="11">Monomer.</text>
</comment>
<dbReference type="GO" id="GO:0019205">
    <property type="term" value="F:nucleobase-containing compound kinase activity"/>
    <property type="evidence" value="ECO:0007669"/>
    <property type="project" value="InterPro"/>
</dbReference>
<dbReference type="GO" id="GO:0016776">
    <property type="term" value="F:phosphotransferase activity, phosphate group as acceptor"/>
    <property type="evidence" value="ECO:0007669"/>
    <property type="project" value="InterPro"/>
</dbReference>
<dbReference type="GO" id="GO:0006221">
    <property type="term" value="P:pyrimidine nucleotide biosynthetic process"/>
    <property type="evidence" value="ECO:0007669"/>
    <property type="project" value="UniProtKB-UniRule"/>
</dbReference>
<dbReference type="FunFam" id="3.40.50.300:FF:000315">
    <property type="entry name" value="Adenylate kinase 1"/>
    <property type="match status" value="1"/>
</dbReference>
<comment type="subcellular location">
    <subcellularLocation>
        <location evidence="11">Cytoplasm</location>
    </subcellularLocation>
    <subcellularLocation>
        <location evidence="11">Nucleus</location>
    </subcellularLocation>
    <text evidence="11">Predominantly cytoplasmic.</text>
</comment>
<dbReference type="Pfam" id="PF13001">
    <property type="entry name" value="ECM29_N"/>
    <property type="match status" value="1"/>
</dbReference>
<feature type="binding site" evidence="11">
    <location>
        <position position="1962"/>
    </location>
    <ligand>
        <name>a ribonucleoside 5'-phosphate</name>
        <dbReference type="ChEBI" id="CHEBI:58043"/>
    </ligand>
</feature>
<comment type="caution">
    <text evidence="15">The sequence shown here is derived from an EMBL/GenBank/DDBJ whole genome shotgun (WGS) entry which is preliminary data.</text>
</comment>
<dbReference type="Gene3D" id="1.25.10.10">
    <property type="entry name" value="Leucine-rich Repeat Variant"/>
    <property type="match status" value="3"/>
</dbReference>
<evidence type="ECO:0000256" key="7">
    <source>
        <dbReference type="ARBA" id="ARBA00022942"/>
    </source>
</evidence>
<comment type="catalytic activity">
    <reaction evidence="10 11">
        <text>UMP + ATP = UDP + ADP</text>
        <dbReference type="Rhea" id="RHEA:24400"/>
        <dbReference type="ChEBI" id="CHEBI:30616"/>
        <dbReference type="ChEBI" id="CHEBI:57865"/>
        <dbReference type="ChEBI" id="CHEBI:58223"/>
        <dbReference type="ChEBI" id="CHEBI:456216"/>
        <dbReference type="EC" id="2.7.4.14"/>
    </reaction>
</comment>
<dbReference type="GO" id="GO:0009123">
    <property type="term" value="P:nucleoside monophosphate metabolic process"/>
    <property type="evidence" value="ECO:0007669"/>
    <property type="project" value="UniProtKB-ARBA"/>
</dbReference>
<dbReference type="InterPro" id="IPR000850">
    <property type="entry name" value="Adenylat/UMP-CMP_kin"/>
</dbReference>
<organism evidence="15 16">
    <name type="scientific">Cudoniella acicularis</name>
    <dbReference type="NCBI Taxonomy" id="354080"/>
    <lineage>
        <taxon>Eukaryota</taxon>
        <taxon>Fungi</taxon>
        <taxon>Dikarya</taxon>
        <taxon>Ascomycota</taxon>
        <taxon>Pezizomycotina</taxon>
        <taxon>Leotiomycetes</taxon>
        <taxon>Helotiales</taxon>
        <taxon>Tricladiaceae</taxon>
        <taxon>Cudoniella</taxon>
    </lineage>
</organism>
<evidence type="ECO:0000256" key="2">
    <source>
        <dbReference type="ARBA" id="ARBA00022679"/>
    </source>
</evidence>
<dbReference type="PANTHER" id="PTHR23346:SF19">
    <property type="entry name" value="PROTEASOME ADAPTER AND SCAFFOLD PROTEIN ECM29"/>
    <property type="match status" value="1"/>
</dbReference>
<evidence type="ECO:0000313" key="15">
    <source>
        <dbReference type="EMBL" id="KAF4633726.1"/>
    </source>
</evidence>
<evidence type="ECO:0000256" key="9">
    <source>
        <dbReference type="ARBA" id="ARBA00023242"/>
    </source>
</evidence>
<dbReference type="InterPro" id="IPR016024">
    <property type="entry name" value="ARM-type_fold"/>
</dbReference>
<evidence type="ECO:0000259" key="14">
    <source>
        <dbReference type="Pfam" id="PF24492"/>
    </source>
</evidence>
<keyword evidence="4 11" id="KW-0547">Nucleotide-binding</keyword>
<dbReference type="CDD" id="cd01428">
    <property type="entry name" value="ADK"/>
    <property type="match status" value="1"/>
</dbReference>
<dbReference type="InterPro" id="IPR055443">
    <property type="entry name" value="HEAT_ECM29"/>
</dbReference>
<evidence type="ECO:0000256" key="8">
    <source>
        <dbReference type="ARBA" id="ARBA00022975"/>
    </source>
</evidence>
<dbReference type="GO" id="GO:0043248">
    <property type="term" value="P:proteasome assembly"/>
    <property type="evidence" value="ECO:0007669"/>
    <property type="project" value="InterPro"/>
</dbReference>
<dbReference type="InterPro" id="IPR024372">
    <property type="entry name" value="Ecm29_N"/>
</dbReference>
<dbReference type="GO" id="GO:0006207">
    <property type="term" value="P:'de novo' pyrimidine nucleobase biosynthetic process"/>
    <property type="evidence" value="ECO:0007669"/>
    <property type="project" value="InterPro"/>
</dbReference>
<dbReference type="OrthoDB" id="16066at2759"/>
<gene>
    <name evidence="15" type="ORF">G7Y89_g4388</name>
</gene>
<dbReference type="InterPro" id="IPR006266">
    <property type="entry name" value="UMP_CMP_kinase"/>
</dbReference>
<dbReference type="Pfam" id="PF24492">
    <property type="entry name" value="HEAT_ECM29"/>
    <property type="match status" value="1"/>
</dbReference>
<feature type="region of interest" description="LID" evidence="11">
    <location>
        <begin position="1955"/>
        <end position="1965"/>
    </location>
</feature>
<feature type="binding site" evidence="11">
    <location>
        <begin position="1837"/>
        <end position="1842"/>
    </location>
    <ligand>
        <name>ATP</name>
        <dbReference type="ChEBI" id="CHEBI:30616"/>
    </ligand>
</feature>
<keyword evidence="2 11" id="KW-0808">Transferase</keyword>
<dbReference type="Pfam" id="PF00406">
    <property type="entry name" value="ADK"/>
    <property type="match status" value="1"/>
</dbReference>
<keyword evidence="7" id="KW-0647">Proteasome</keyword>
<keyword evidence="1 11" id="KW-0963">Cytoplasm</keyword>
<dbReference type="HAMAP" id="MF_03172">
    <property type="entry name" value="Adenylate_kinase_UMP_CMP_kin"/>
    <property type="match status" value="1"/>
</dbReference>
<dbReference type="InterPro" id="IPR033690">
    <property type="entry name" value="Adenylat_kinase_CS"/>
</dbReference>
<comment type="cofactor">
    <cofactor evidence="11">
        <name>Mg(2+)</name>
        <dbReference type="ChEBI" id="CHEBI:18420"/>
    </cofactor>
    <text evidence="11">Binds 1 Mg(2+) ion per monomer.</text>
</comment>
<accession>A0A8H4RRJ2</accession>
<dbReference type="Pfam" id="PF23731">
    <property type="entry name" value="ARM_ECM29_C"/>
    <property type="match status" value="1"/>
</dbReference>
<keyword evidence="6 11" id="KW-0067">ATP-binding</keyword>
<keyword evidence="3" id="KW-0677">Repeat</keyword>
<feature type="binding site" evidence="11">
    <location>
        <position position="1973"/>
    </location>
    <ligand>
        <name>a ribonucleoside 5'-phosphate</name>
        <dbReference type="ChEBI" id="CHEBI:58043"/>
    </ligand>
</feature>
<evidence type="ECO:0000256" key="10">
    <source>
        <dbReference type="ARBA" id="ARBA00048116"/>
    </source>
</evidence>
<evidence type="ECO:0000256" key="12">
    <source>
        <dbReference type="SAM" id="MobiDB-lite"/>
    </source>
</evidence>
<dbReference type="Proteomes" id="UP000566819">
    <property type="component" value="Unassembled WGS sequence"/>
</dbReference>
<dbReference type="GO" id="GO:0005524">
    <property type="term" value="F:ATP binding"/>
    <property type="evidence" value="ECO:0007669"/>
    <property type="project" value="UniProtKB-KW"/>
</dbReference>
<dbReference type="GO" id="GO:0005634">
    <property type="term" value="C:nucleus"/>
    <property type="evidence" value="ECO:0007669"/>
    <property type="project" value="UniProtKB-SubCell"/>
</dbReference>
<feature type="binding site" evidence="11">
    <location>
        <position position="1925"/>
    </location>
    <ligand>
        <name>a ribonucleoside 5'-phosphate</name>
        <dbReference type="ChEBI" id="CHEBI:58043"/>
    </ligand>
</feature>
<dbReference type="PROSITE" id="PS00113">
    <property type="entry name" value="ADENYLATE_KINASE"/>
    <property type="match status" value="1"/>
</dbReference>
<evidence type="ECO:0000256" key="5">
    <source>
        <dbReference type="ARBA" id="ARBA00022777"/>
    </source>
</evidence>